<dbReference type="InterPro" id="IPR015797">
    <property type="entry name" value="NUDIX_hydrolase-like_dom_sf"/>
</dbReference>
<accession>A0ABV9F5L8</accession>
<dbReference type="PROSITE" id="PS51462">
    <property type="entry name" value="NUDIX"/>
    <property type="match status" value="1"/>
</dbReference>
<dbReference type="NCBIfam" id="NF001299">
    <property type="entry name" value="PRK00241.1"/>
    <property type="match status" value="1"/>
</dbReference>
<dbReference type="Gene3D" id="3.90.79.20">
    <property type="match status" value="1"/>
</dbReference>
<dbReference type="GO" id="GO:0016787">
    <property type="term" value="F:hydrolase activity"/>
    <property type="evidence" value="ECO:0007669"/>
    <property type="project" value="UniProtKB-KW"/>
</dbReference>
<evidence type="ECO:0000256" key="10">
    <source>
        <dbReference type="RuleBase" id="RU003476"/>
    </source>
</evidence>
<evidence type="ECO:0000256" key="2">
    <source>
        <dbReference type="ARBA" id="ARBA00001947"/>
    </source>
</evidence>
<dbReference type="Pfam" id="PF00293">
    <property type="entry name" value="NUDIX"/>
    <property type="match status" value="1"/>
</dbReference>
<keyword evidence="6 10" id="KW-0378">Hydrolase</keyword>
<evidence type="ECO:0000256" key="5">
    <source>
        <dbReference type="ARBA" id="ARBA00022723"/>
    </source>
</evidence>
<comment type="cofactor">
    <cofactor evidence="1">
        <name>Mg(2+)</name>
        <dbReference type="ChEBI" id="CHEBI:18420"/>
    </cofactor>
</comment>
<evidence type="ECO:0000256" key="8">
    <source>
        <dbReference type="ARBA" id="ARBA00023027"/>
    </source>
</evidence>
<comment type="cofactor">
    <cofactor evidence="2">
        <name>Zn(2+)</name>
        <dbReference type="ChEBI" id="CHEBI:29105"/>
    </cofactor>
</comment>
<organism evidence="12 13">
    <name type="scientific">Sphingobium tyrosinilyticum</name>
    <dbReference type="NCBI Taxonomy" id="2715436"/>
    <lineage>
        <taxon>Bacteria</taxon>
        <taxon>Pseudomonadati</taxon>
        <taxon>Pseudomonadota</taxon>
        <taxon>Alphaproteobacteria</taxon>
        <taxon>Sphingomonadales</taxon>
        <taxon>Sphingomonadaceae</taxon>
        <taxon>Sphingobium</taxon>
    </lineage>
</organism>
<evidence type="ECO:0000256" key="4">
    <source>
        <dbReference type="ARBA" id="ARBA00012381"/>
    </source>
</evidence>
<dbReference type="InterPro" id="IPR020476">
    <property type="entry name" value="Nudix_hydrolase"/>
</dbReference>
<evidence type="ECO:0000256" key="6">
    <source>
        <dbReference type="ARBA" id="ARBA00022801"/>
    </source>
</evidence>
<dbReference type="PANTHER" id="PTHR42904">
    <property type="entry name" value="NUDIX HYDROLASE, NUDC SUBFAMILY"/>
    <property type="match status" value="1"/>
</dbReference>
<dbReference type="CDD" id="cd03429">
    <property type="entry name" value="NUDIX_NADH_pyrophosphatase_Nudt13"/>
    <property type="match status" value="1"/>
</dbReference>
<keyword evidence="7" id="KW-0460">Magnesium</keyword>
<name>A0ABV9F5L8_9SPHN</name>
<dbReference type="Pfam" id="PF09297">
    <property type="entry name" value="Zn_ribbon_NUD"/>
    <property type="match status" value="1"/>
</dbReference>
<feature type="domain" description="Nudix hydrolase" evidence="11">
    <location>
        <begin position="156"/>
        <end position="281"/>
    </location>
</feature>
<evidence type="ECO:0000313" key="13">
    <source>
        <dbReference type="Proteomes" id="UP001595957"/>
    </source>
</evidence>
<dbReference type="InterPro" id="IPR020084">
    <property type="entry name" value="NUDIX_hydrolase_CS"/>
</dbReference>
<dbReference type="EMBL" id="JBHSFZ010000030">
    <property type="protein sequence ID" value="MFC4595259.1"/>
    <property type="molecule type" value="Genomic_DNA"/>
</dbReference>
<dbReference type="RefSeq" id="WP_066526071.1">
    <property type="nucleotide sequence ID" value="NZ_JBHSFZ010000030.1"/>
</dbReference>
<comment type="catalytic activity">
    <reaction evidence="9">
        <text>a 5'-end NAD(+)-phospho-ribonucleoside in mRNA + H2O = a 5'-end phospho-adenosine-phospho-ribonucleoside in mRNA + beta-nicotinamide D-ribonucleotide + 2 H(+)</text>
        <dbReference type="Rhea" id="RHEA:60876"/>
        <dbReference type="Rhea" id="RHEA-COMP:15698"/>
        <dbReference type="Rhea" id="RHEA-COMP:15719"/>
        <dbReference type="ChEBI" id="CHEBI:14649"/>
        <dbReference type="ChEBI" id="CHEBI:15377"/>
        <dbReference type="ChEBI" id="CHEBI:15378"/>
        <dbReference type="ChEBI" id="CHEBI:144029"/>
        <dbReference type="ChEBI" id="CHEBI:144051"/>
    </reaction>
    <physiologicalReaction direction="left-to-right" evidence="9">
        <dbReference type="Rhea" id="RHEA:60877"/>
    </physiologicalReaction>
</comment>
<evidence type="ECO:0000256" key="9">
    <source>
        <dbReference type="ARBA" id="ARBA00023679"/>
    </source>
</evidence>
<keyword evidence="13" id="KW-1185">Reference proteome</keyword>
<evidence type="ECO:0000313" key="12">
    <source>
        <dbReference type="EMBL" id="MFC4595259.1"/>
    </source>
</evidence>
<dbReference type="PRINTS" id="PR00502">
    <property type="entry name" value="NUDIXFAMILY"/>
</dbReference>
<evidence type="ECO:0000256" key="1">
    <source>
        <dbReference type="ARBA" id="ARBA00001946"/>
    </source>
</evidence>
<comment type="similarity">
    <text evidence="3">Belongs to the Nudix hydrolase family. NudC subfamily.</text>
</comment>
<evidence type="ECO:0000256" key="3">
    <source>
        <dbReference type="ARBA" id="ARBA00009595"/>
    </source>
</evidence>
<comment type="caution">
    <text evidence="12">The sequence shown here is derived from an EMBL/GenBank/DDBJ whole genome shotgun (WGS) entry which is preliminary data.</text>
</comment>
<dbReference type="InterPro" id="IPR050241">
    <property type="entry name" value="NAD-cap_RNA_hydrolase_NudC"/>
</dbReference>
<dbReference type="InterPro" id="IPR015376">
    <property type="entry name" value="Znr_NADH_PPase"/>
</dbReference>
<dbReference type="Proteomes" id="UP001595957">
    <property type="component" value="Unassembled WGS sequence"/>
</dbReference>
<keyword evidence="5" id="KW-0479">Metal-binding</keyword>
<dbReference type="Gene3D" id="3.90.79.10">
    <property type="entry name" value="Nucleoside Triphosphate Pyrophosphohydrolase"/>
    <property type="match status" value="1"/>
</dbReference>
<dbReference type="InterPro" id="IPR000086">
    <property type="entry name" value="NUDIX_hydrolase_dom"/>
</dbReference>
<keyword evidence="8" id="KW-0520">NAD</keyword>
<evidence type="ECO:0000256" key="7">
    <source>
        <dbReference type="ARBA" id="ARBA00022842"/>
    </source>
</evidence>
<dbReference type="SUPFAM" id="SSF55811">
    <property type="entry name" value="Nudix"/>
    <property type="match status" value="1"/>
</dbReference>
<protein>
    <recommendedName>
        <fullName evidence="4">NAD(+) diphosphatase</fullName>
        <ecNumber evidence="4">3.6.1.22</ecNumber>
    </recommendedName>
</protein>
<dbReference type="PROSITE" id="PS00893">
    <property type="entry name" value="NUDIX_BOX"/>
    <property type="match status" value="1"/>
</dbReference>
<gene>
    <name evidence="12" type="primary">nudC</name>
    <name evidence="12" type="ORF">ACFO3E_13800</name>
</gene>
<dbReference type="EC" id="3.6.1.22" evidence="4"/>
<dbReference type="PANTHER" id="PTHR42904:SF6">
    <property type="entry name" value="NAD-CAPPED RNA HYDROLASE NUDT12"/>
    <property type="match status" value="1"/>
</dbReference>
<dbReference type="InterPro" id="IPR049734">
    <property type="entry name" value="NudC-like_C"/>
</dbReference>
<evidence type="ECO:0000259" key="11">
    <source>
        <dbReference type="PROSITE" id="PS51462"/>
    </source>
</evidence>
<sequence length="302" mass="32768">MSTSTDQLGFAGGRLDRADHIRVNPDLVAQALASPEARCLVLDGLDPVTQDGHLLMEPILPDARIEDHLLLGLDDSQRPIFARLTEESGANFVPSPRSRTIANEVPADEVALYGAARSLVHWHGRHPFCSVCGSATKPEKAGWARRCGSCDAEHFPRVDPVVIMLAEHDGRVLLGRQHSWPEGFYSALAGFIEPGETIEEAVAREVKEEAGLVVRSIRYVISQPWPFPSSLMIACMAQADDDKLTLDETEIAEAIWCDADDVRAALASQPGARFNCPPPMAVAYHLLKHWADAQVAPAGASA</sequence>
<reference evidence="13" key="1">
    <citation type="journal article" date="2019" name="Int. J. Syst. Evol. Microbiol.">
        <title>The Global Catalogue of Microorganisms (GCM) 10K type strain sequencing project: providing services to taxonomists for standard genome sequencing and annotation.</title>
        <authorList>
            <consortium name="The Broad Institute Genomics Platform"/>
            <consortium name="The Broad Institute Genome Sequencing Center for Infectious Disease"/>
            <person name="Wu L."/>
            <person name="Ma J."/>
        </authorList>
    </citation>
    <scope>NUCLEOTIDE SEQUENCE [LARGE SCALE GENOMIC DNA]</scope>
    <source>
        <strain evidence="13">NBRC 103632</strain>
    </source>
</reference>
<proteinExistence type="inferred from homology"/>